<dbReference type="GO" id="GO:0032467">
    <property type="term" value="P:positive regulation of cytokinesis"/>
    <property type="evidence" value="ECO:0007669"/>
    <property type="project" value="Ensembl"/>
</dbReference>
<evidence type="ECO:0000256" key="9">
    <source>
        <dbReference type="ARBA" id="ARBA00023180"/>
    </source>
</evidence>
<dbReference type="SMART" id="SM01381">
    <property type="entry name" value="7TM_GPCR_Srsx"/>
    <property type="match status" value="1"/>
</dbReference>
<keyword evidence="8 11" id="KW-0675">Receptor</keyword>
<evidence type="ECO:0000256" key="8">
    <source>
        <dbReference type="ARBA" id="ARBA00023170"/>
    </source>
</evidence>
<keyword evidence="16" id="KW-1185">Reference proteome</keyword>
<dbReference type="GO" id="GO:0050796">
    <property type="term" value="P:regulation of insulin secretion"/>
    <property type="evidence" value="ECO:0007669"/>
    <property type="project" value="Ensembl"/>
</dbReference>
<feature type="transmembrane region" description="Helical" evidence="13">
    <location>
        <begin position="246"/>
        <end position="265"/>
    </location>
</feature>
<dbReference type="GO" id="GO:0043005">
    <property type="term" value="C:neuron projection"/>
    <property type="evidence" value="ECO:0007669"/>
    <property type="project" value="TreeGrafter"/>
</dbReference>
<evidence type="ECO:0000313" key="15">
    <source>
        <dbReference type="Ensembl" id="ENSCSAP00000018360.1"/>
    </source>
</evidence>
<keyword evidence="10 11" id="KW-0807">Transducer</keyword>
<dbReference type="PRINTS" id="PR00591">
    <property type="entry name" value="SOMATOSTTN5R"/>
</dbReference>
<dbReference type="InterPro" id="IPR001184">
    <property type="entry name" value="Somatstn_rcpt_5"/>
</dbReference>
<evidence type="ECO:0000256" key="6">
    <source>
        <dbReference type="ARBA" id="ARBA00023136"/>
    </source>
</evidence>
<feature type="compositionally biased region" description="Basic and acidic residues" evidence="12">
    <location>
        <begin position="326"/>
        <end position="342"/>
    </location>
</feature>
<dbReference type="InterPro" id="IPR000586">
    <property type="entry name" value="Somatstn_rcpt"/>
</dbReference>
<feature type="transmembrane region" description="Helical" evidence="13">
    <location>
        <begin position="124"/>
        <end position="143"/>
    </location>
</feature>
<evidence type="ECO:0000256" key="5">
    <source>
        <dbReference type="ARBA" id="ARBA00023040"/>
    </source>
</evidence>
<dbReference type="GO" id="GO:0042593">
    <property type="term" value="P:glucose homeostasis"/>
    <property type="evidence" value="ECO:0007669"/>
    <property type="project" value="Ensembl"/>
</dbReference>
<reference evidence="15" key="2">
    <citation type="submission" date="2025-08" db="UniProtKB">
        <authorList>
            <consortium name="Ensembl"/>
        </authorList>
    </citation>
    <scope>IDENTIFICATION</scope>
</reference>
<dbReference type="PROSITE" id="PS00237">
    <property type="entry name" value="G_PROTEIN_RECEP_F1_1"/>
    <property type="match status" value="1"/>
</dbReference>
<dbReference type="Pfam" id="PF00001">
    <property type="entry name" value="7tm_1"/>
    <property type="match status" value="1"/>
</dbReference>
<proteinExistence type="inferred from homology"/>
<dbReference type="EMBL" id="AQIB01152200">
    <property type="status" value="NOT_ANNOTATED_CDS"/>
    <property type="molecule type" value="Genomic_DNA"/>
</dbReference>
<comment type="similarity">
    <text evidence="11">Belongs to the G-protein coupled receptor 1 family.</text>
</comment>
<dbReference type="GO" id="GO:0008285">
    <property type="term" value="P:negative regulation of cell population proliferation"/>
    <property type="evidence" value="ECO:0007669"/>
    <property type="project" value="UniProtKB-ARBA"/>
</dbReference>
<evidence type="ECO:0000256" key="11">
    <source>
        <dbReference type="RuleBase" id="RU000688"/>
    </source>
</evidence>
<dbReference type="OMA" id="QEDFQTC"/>
<feature type="transmembrane region" description="Helical" evidence="13">
    <location>
        <begin position="285"/>
        <end position="307"/>
    </location>
</feature>
<reference evidence="15" key="3">
    <citation type="submission" date="2025-09" db="UniProtKB">
        <authorList>
            <consortium name="Ensembl"/>
        </authorList>
    </citation>
    <scope>IDENTIFICATION</scope>
</reference>
<feature type="transmembrane region" description="Helical" evidence="13">
    <location>
        <begin position="45"/>
        <end position="66"/>
    </location>
</feature>
<gene>
    <name evidence="15" type="primary">SSTR5</name>
</gene>
<dbReference type="FunFam" id="1.20.1070.10:FF:000039">
    <property type="entry name" value="somatostatin receptor type 2"/>
    <property type="match status" value="1"/>
</dbReference>
<evidence type="ECO:0000256" key="2">
    <source>
        <dbReference type="ARBA" id="ARBA00022475"/>
    </source>
</evidence>
<accession>A0A0D9SBX1</accession>
<dbReference type="PANTHER" id="PTHR24229:SF20">
    <property type="entry name" value="SOMATOSTATIN RECEPTOR TYPE 5"/>
    <property type="match status" value="1"/>
</dbReference>
<dbReference type="InterPro" id="IPR000276">
    <property type="entry name" value="GPCR_Rhodpsn"/>
</dbReference>
<evidence type="ECO:0000256" key="13">
    <source>
        <dbReference type="SAM" id="Phobius"/>
    </source>
</evidence>
<dbReference type="Proteomes" id="UP000029965">
    <property type="component" value="Chromosome 5"/>
</dbReference>
<keyword evidence="5 11" id="KW-0297">G-protein coupled receptor</keyword>
<dbReference type="PROSITE" id="PS50262">
    <property type="entry name" value="G_PROTEIN_RECEP_F1_2"/>
    <property type="match status" value="1"/>
</dbReference>
<evidence type="ECO:0000256" key="12">
    <source>
        <dbReference type="SAM" id="MobiDB-lite"/>
    </source>
</evidence>
<dbReference type="GO" id="GO:0005886">
    <property type="term" value="C:plasma membrane"/>
    <property type="evidence" value="ECO:0007669"/>
    <property type="project" value="UniProtKB-SubCell"/>
</dbReference>
<dbReference type="eggNOG" id="KOG3656">
    <property type="taxonomic scope" value="Eukaryota"/>
</dbReference>
<keyword evidence="4 13" id="KW-1133">Transmembrane helix</keyword>
<dbReference type="AlphaFoldDB" id="A0A0D9SBX1"/>
<dbReference type="InterPro" id="IPR017452">
    <property type="entry name" value="GPCR_Rhodpsn_7TM"/>
</dbReference>
<feature type="transmembrane region" description="Helical" evidence="13">
    <location>
        <begin position="196"/>
        <end position="225"/>
    </location>
</feature>
<dbReference type="STRING" id="60711.ENSCSAP00000018360"/>
<feature type="domain" description="G-protein coupled receptors family 1 profile" evidence="14">
    <location>
        <begin position="57"/>
        <end position="304"/>
    </location>
</feature>
<feature type="transmembrane region" description="Helical" evidence="13">
    <location>
        <begin position="78"/>
        <end position="97"/>
    </location>
</feature>
<organism evidence="15 16">
    <name type="scientific">Chlorocebus sabaeus</name>
    <name type="common">Green monkey</name>
    <name type="synonym">Simia sabaea</name>
    <dbReference type="NCBI Taxonomy" id="60711"/>
    <lineage>
        <taxon>Eukaryota</taxon>
        <taxon>Metazoa</taxon>
        <taxon>Chordata</taxon>
        <taxon>Craniata</taxon>
        <taxon>Vertebrata</taxon>
        <taxon>Euteleostomi</taxon>
        <taxon>Mammalia</taxon>
        <taxon>Eutheria</taxon>
        <taxon>Euarchontoglires</taxon>
        <taxon>Primates</taxon>
        <taxon>Haplorrhini</taxon>
        <taxon>Catarrhini</taxon>
        <taxon>Cercopithecidae</taxon>
        <taxon>Cercopithecinae</taxon>
        <taxon>Chlorocebus</taxon>
    </lineage>
</organism>
<keyword evidence="6 13" id="KW-0472">Membrane</keyword>
<sequence length="364" mass="39103">MEPLFPASTPSWNASSPGAASGGGDNRTLVGPAPSAGARAVLVPVLYLLVCAAGLGGNTLVIYVVLRFAKMKTVTNIYILNLAVADVLYMLGLPFLATQNAASFWPFGPVLCRLVMTLDGVNQFTSVFCLTVMSVDRYLAVVHPLSSARWRRPRVAKLASAAAWALSLCMSLPLLVFADVQEGGTCNASWPEPVGLWGAVFIIYTAVLGFFGPLLVICLCYLLIVVKVRAAGVRVGCARRRSERKVTRMVLVVVLVFAGCWLPFFTVNIVNLAVALPQEPASAGLYFFVVILSYANSCANPVLYGFLSDNFRQSFQKVLCLRKGSGAKDADAMEPRPDRSRQQQEAMPPADGAEANGLMQTSKL</sequence>
<dbReference type="Gene3D" id="1.20.1070.10">
    <property type="entry name" value="Rhodopsin 7-helix transmembrane proteins"/>
    <property type="match status" value="1"/>
</dbReference>
<reference evidence="15 16" key="1">
    <citation type="submission" date="2014-03" db="EMBL/GenBank/DDBJ databases">
        <authorList>
            <person name="Warren W."/>
            <person name="Wilson R.K."/>
        </authorList>
    </citation>
    <scope>NUCLEOTIDE SEQUENCE</scope>
</reference>
<evidence type="ECO:0000256" key="1">
    <source>
        <dbReference type="ARBA" id="ARBA00004651"/>
    </source>
</evidence>
<feature type="region of interest" description="Disordered" evidence="12">
    <location>
        <begin position="1"/>
        <end position="20"/>
    </location>
</feature>
<dbReference type="SUPFAM" id="SSF81321">
    <property type="entry name" value="Family A G protein-coupled receptor-like"/>
    <property type="match status" value="1"/>
</dbReference>
<evidence type="ECO:0000256" key="3">
    <source>
        <dbReference type="ARBA" id="ARBA00022692"/>
    </source>
</evidence>
<comment type="subcellular location">
    <subcellularLocation>
        <location evidence="1">Cell membrane</location>
        <topology evidence="1">Multi-pass membrane protein</topology>
    </subcellularLocation>
</comment>
<dbReference type="KEGG" id="csab:103225759"/>
<dbReference type="PANTHER" id="PTHR24229">
    <property type="entry name" value="NEUROPEPTIDES RECEPTOR"/>
    <property type="match status" value="1"/>
</dbReference>
<dbReference type="PRINTS" id="PR00246">
    <property type="entry name" value="SOMATOSTATNR"/>
</dbReference>
<dbReference type="GeneID" id="103225759"/>
<evidence type="ECO:0000256" key="10">
    <source>
        <dbReference type="ARBA" id="ARBA00023224"/>
    </source>
</evidence>
<evidence type="ECO:0000256" key="4">
    <source>
        <dbReference type="ARBA" id="ARBA00022989"/>
    </source>
</evidence>
<dbReference type="Ensembl" id="ENSCSAT00000018931.1">
    <property type="protein sequence ID" value="ENSCSAP00000018360.1"/>
    <property type="gene ID" value="ENSCSAG00000018841.1"/>
</dbReference>
<evidence type="ECO:0000256" key="7">
    <source>
        <dbReference type="ARBA" id="ARBA00023157"/>
    </source>
</evidence>
<protein>
    <submittedName>
        <fullName evidence="15">Somatostatin receptor 5</fullName>
    </submittedName>
</protein>
<evidence type="ECO:0000259" key="14">
    <source>
        <dbReference type="PROSITE" id="PS50262"/>
    </source>
</evidence>
<keyword evidence="2" id="KW-1003">Cell membrane</keyword>
<evidence type="ECO:0000313" key="16">
    <source>
        <dbReference type="Proteomes" id="UP000029965"/>
    </source>
</evidence>
<dbReference type="GO" id="GO:0007187">
    <property type="term" value="P:G protein-coupled receptor signaling pathway, coupled to cyclic nucleotide second messenger"/>
    <property type="evidence" value="ECO:0007669"/>
    <property type="project" value="UniProtKB-ARBA"/>
</dbReference>
<dbReference type="GO" id="GO:0004994">
    <property type="term" value="F:somatostatin receptor activity"/>
    <property type="evidence" value="ECO:0007669"/>
    <property type="project" value="InterPro"/>
</dbReference>
<dbReference type="PRINTS" id="PR00237">
    <property type="entry name" value="GPCRRHODOPSN"/>
</dbReference>
<name>A0A0D9SBX1_CHLSB</name>
<dbReference type="CTD" id="6755"/>
<dbReference type="GO" id="GO:0042923">
    <property type="term" value="F:neuropeptide binding"/>
    <property type="evidence" value="ECO:0007669"/>
    <property type="project" value="TreeGrafter"/>
</dbReference>
<dbReference type="GeneTree" id="ENSGT00940000160265"/>
<feature type="region of interest" description="Disordered" evidence="12">
    <location>
        <begin position="325"/>
        <end position="364"/>
    </location>
</feature>
<feature type="transmembrane region" description="Helical" evidence="13">
    <location>
        <begin position="155"/>
        <end position="176"/>
    </location>
</feature>
<dbReference type="GO" id="GO:0071385">
    <property type="term" value="P:cellular response to glucocorticoid stimulus"/>
    <property type="evidence" value="ECO:0007669"/>
    <property type="project" value="TreeGrafter"/>
</dbReference>
<keyword evidence="7" id="KW-1015">Disulfide bond</keyword>
<dbReference type="BioGRID-ORCS" id="103225759">
    <property type="hits" value="0 hits in 9 CRISPR screens"/>
</dbReference>
<dbReference type="Bgee" id="ENSCSAG00000018841">
    <property type="expression patterns" value="Expressed in pituitary gland and 1 other cell type or tissue"/>
</dbReference>
<keyword evidence="9" id="KW-0325">Glycoprotein</keyword>
<keyword evidence="3 11" id="KW-0812">Transmembrane</keyword>